<proteinExistence type="predicted"/>
<dbReference type="Proteomes" id="UP000249922">
    <property type="component" value="Chromosome"/>
</dbReference>
<dbReference type="EMBL" id="CP030239">
    <property type="protein sequence ID" value="AWX92283.1"/>
    <property type="molecule type" value="Genomic_DNA"/>
</dbReference>
<evidence type="ECO:0000313" key="1">
    <source>
        <dbReference type="EMBL" id="AWX92283.1"/>
    </source>
</evidence>
<organism evidence="1 2">
    <name type="scientific">Paracoccus mutanolyticus</name>
    <dbReference type="NCBI Taxonomy" id="1499308"/>
    <lineage>
        <taxon>Bacteria</taxon>
        <taxon>Pseudomonadati</taxon>
        <taxon>Pseudomonadota</taxon>
        <taxon>Alphaproteobacteria</taxon>
        <taxon>Rhodobacterales</taxon>
        <taxon>Paracoccaceae</taxon>
        <taxon>Paracoccus</taxon>
    </lineage>
</organism>
<name>A0ABN5M387_9RHOB</name>
<dbReference type="RefSeq" id="WP_112887236.1">
    <property type="nucleotide sequence ID" value="NZ_CP030239.1"/>
</dbReference>
<dbReference type="InterPro" id="IPR029045">
    <property type="entry name" value="ClpP/crotonase-like_dom_sf"/>
</dbReference>
<sequence length="107" mass="10872">MHRLRQLREAANDPSVHSVILDIDTGGGEAGGITTVAAQIKALAAQKRVVAESSRGPRAGSCPASCVAGRFWVAARASSSLSFGAGAPPVGRRLSALAEMFVSTTPG</sequence>
<evidence type="ECO:0000313" key="2">
    <source>
        <dbReference type="Proteomes" id="UP000249922"/>
    </source>
</evidence>
<protein>
    <submittedName>
        <fullName evidence="1">Uncharacterized protein</fullName>
    </submittedName>
</protein>
<accession>A0ABN5M387</accession>
<keyword evidence="2" id="KW-1185">Reference proteome</keyword>
<gene>
    <name evidence="1" type="ORF">DPM13_00465</name>
</gene>
<dbReference type="SUPFAM" id="SSF52096">
    <property type="entry name" value="ClpP/crotonase"/>
    <property type="match status" value="1"/>
</dbReference>
<reference evidence="1 2" key="1">
    <citation type="submission" date="2018-06" db="EMBL/GenBank/DDBJ databases">
        <title>Complete genome sequence of Paracoccus mutanolyticus strain RSP-02 isolated from cellulosic waste.</title>
        <authorList>
            <person name="Amrutha R.N."/>
            <person name="Shrivastav A."/>
            <person name="Buddana S.K."/>
            <person name="Deshpande U."/>
            <person name="Prakasham R.S."/>
        </authorList>
    </citation>
    <scope>NUCLEOTIDE SEQUENCE [LARGE SCALE GENOMIC DNA]</scope>
    <source>
        <strain evidence="1 2">RSP-02</strain>
    </source>
</reference>
<dbReference type="Gene3D" id="3.90.226.10">
    <property type="entry name" value="2-enoyl-CoA Hydratase, Chain A, domain 1"/>
    <property type="match status" value="1"/>
</dbReference>